<organism evidence="1 2">
    <name type="scientific">Pseudoalteromonas byunsanensis</name>
    <dbReference type="NCBI Taxonomy" id="327939"/>
    <lineage>
        <taxon>Bacteria</taxon>
        <taxon>Pseudomonadati</taxon>
        <taxon>Pseudomonadota</taxon>
        <taxon>Gammaproteobacteria</taxon>
        <taxon>Alteromonadales</taxon>
        <taxon>Pseudoalteromonadaceae</taxon>
        <taxon>Pseudoalteromonas</taxon>
    </lineage>
</organism>
<dbReference type="RefSeq" id="WP_070993635.1">
    <property type="nucleotide sequence ID" value="NZ_CBCSHD010000012.1"/>
</dbReference>
<proteinExistence type="predicted"/>
<dbReference type="Proteomes" id="UP000180253">
    <property type="component" value="Unassembled WGS sequence"/>
</dbReference>
<keyword evidence="2" id="KW-1185">Reference proteome</keyword>
<protein>
    <submittedName>
        <fullName evidence="1">Uncharacterized protein</fullName>
    </submittedName>
</protein>
<dbReference type="AlphaFoldDB" id="A0A1S1N0F4"/>
<dbReference type="OrthoDB" id="5768421at2"/>
<comment type="caution">
    <text evidence="1">The sequence shown here is derived from an EMBL/GenBank/DDBJ whole genome shotgun (WGS) entry which is preliminary data.</text>
</comment>
<evidence type="ECO:0000313" key="1">
    <source>
        <dbReference type="EMBL" id="OHU93479.1"/>
    </source>
</evidence>
<sequence>MSDDKRIKLLYRVEPGCLGPTGKDFIEGFCNFANEKIKPPVYALFSFVPRYDKSLPEREYKVGNKNLSEQQVSAYLSRLEKDKSEFEEQIDELLSHAIDTYLRRTHKV</sequence>
<reference evidence="1 2" key="1">
    <citation type="submission" date="2016-10" db="EMBL/GenBank/DDBJ databases">
        <title>Pseudoalteromonas amylolytica sp. nov., isolated from the surface seawater.</title>
        <authorList>
            <person name="Wu Y.-H."/>
            <person name="Cheng H."/>
            <person name="Jin X.-B."/>
            <person name="Wang C.-S."/>
            <person name="Xu X.-W."/>
        </authorList>
    </citation>
    <scope>NUCLEOTIDE SEQUENCE [LARGE SCALE GENOMIC DNA]</scope>
    <source>
        <strain evidence="1 2">JCM 12483</strain>
    </source>
</reference>
<name>A0A1S1N0F4_9GAMM</name>
<dbReference type="EMBL" id="MNAN01000037">
    <property type="protein sequence ID" value="OHU93479.1"/>
    <property type="molecule type" value="Genomic_DNA"/>
</dbReference>
<evidence type="ECO:0000313" key="2">
    <source>
        <dbReference type="Proteomes" id="UP000180253"/>
    </source>
</evidence>
<gene>
    <name evidence="1" type="ORF">BIW53_19175</name>
</gene>
<dbReference type="STRING" id="327939.BIW53_19175"/>
<accession>A0A1S1N0F4</accession>